<organism evidence="2 3">
    <name type="scientific">Pleodorina starrii</name>
    <dbReference type="NCBI Taxonomy" id="330485"/>
    <lineage>
        <taxon>Eukaryota</taxon>
        <taxon>Viridiplantae</taxon>
        <taxon>Chlorophyta</taxon>
        <taxon>core chlorophytes</taxon>
        <taxon>Chlorophyceae</taxon>
        <taxon>CS clade</taxon>
        <taxon>Chlamydomonadales</taxon>
        <taxon>Volvocaceae</taxon>
        <taxon>Pleodorina</taxon>
    </lineage>
</organism>
<keyword evidence="3" id="KW-1185">Reference proteome</keyword>
<feature type="region of interest" description="Disordered" evidence="1">
    <location>
        <begin position="1"/>
        <end position="27"/>
    </location>
</feature>
<evidence type="ECO:0000256" key="1">
    <source>
        <dbReference type="SAM" id="MobiDB-lite"/>
    </source>
</evidence>
<dbReference type="PANTHER" id="PTHR34801">
    <property type="entry name" value="EXPRESSED PROTEIN"/>
    <property type="match status" value="1"/>
</dbReference>
<protein>
    <submittedName>
        <fullName evidence="2">Uncharacterized protein</fullName>
    </submittedName>
</protein>
<dbReference type="PANTHER" id="PTHR34801:SF6">
    <property type="entry name" value="SLL1620 PROTEIN"/>
    <property type="match status" value="1"/>
</dbReference>
<evidence type="ECO:0000313" key="3">
    <source>
        <dbReference type="Proteomes" id="UP001165080"/>
    </source>
</evidence>
<gene>
    <name evidence="2" type="primary">PLEST000581</name>
    <name evidence="2" type="ORF">PLESTB_000031200</name>
</gene>
<proteinExistence type="predicted"/>
<sequence length="232" mass="25606">MGPALCARQPNGPKNREADAPGWPKARQRKHVITEALPRRLALLSALSLSGILQETEPLTGSCPTCVGVVDGTLGSCAGLRSCLSSFDDRPGHFVAPWTYDTVGRTEAVKLLAQAVQTLGGRVLKEENGTSYGYVYATWESWQGTDDVEFLLPDGDNTVVLRSAARVQGVPDLGRNEQRLEQLRVELGWELVPILRNRQRALFFVESSWDRFGPVPPTDPDYRFGLDLDQEQ</sequence>
<dbReference type="InterPro" id="IPR010865">
    <property type="entry name" value="DUF1499"/>
</dbReference>
<dbReference type="AlphaFoldDB" id="A0A9W6B922"/>
<dbReference type="Proteomes" id="UP001165080">
    <property type="component" value="Unassembled WGS sequence"/>
</dbReference>
<reference evidence="2 3" key="1">
    <citation type="journal article" date="2023" name="Commun. Biol.">
        <title>Reorganization of the ancestral sex-determining regions during the evolution of trioecy in Pleodorina starrii.</title>
        <authorList>
            <person name="Takahashi K."/>
            <person name="Suzuki S."/>
            <person name="Kawai-Toyooka H."/>
            <person name="Yamamoto K."/>
            <person name="Hamaji T."/>
            <person name="Ootsuki R."/>
            <person name="Yamaguchi H."/>
            <person name="Kawachi M."/>
            <person name="Higashiyama T."/>
            <person name="Nozaki H."/>
        </authorList>
    </citation>
    <scope>NUCLEOTIDE SEQUENCE [LARGE SCALE GENOMIC DNA]</scope>
    <source>
        <strain evidence="2 3">NIES-4479</strain>
    </source>
</reference>
<evidence type="ECO:0000313" key="2">
    <source>
        <dbReference type="EMBL" id="GLC47839.1"/>
    </source>
</evidence>
<dbReference type="EMBL" id="BRXU01000001">
    <property type="protein sequence ID" value="GLC47839.1"/>
    <property type="molecule type" value="Genomic_DNA"/>
</dbReference>
<name>A0A9W6B922_9CHLO</name>
<comment type="caution">
    <text evidence="2">The sequence shown here is derived from an EMBL/GenBank/DDBJ whole genome shotgun (WGS) entry which is preliminary data.</text>
</comment>
<dbReference type="Pfam" id="PF07386">
    <property type="entry name" value="DUF1499"/>
    <property type="match status" value="1"/>
</dbReference>
<accession>A0A9W6B922</accession>
<dbReference type="OrthoDB" id="448536at2759"/>